<dbReference type="AlphaFoldDB" id="A0A2H3B505"/>
<organism evidence="1 2">
    <name type="scientific">Armillaria solidipes</name>
    <dbReference type="NCBI Taxonomy" id="1076256"/>
    <lineage>
        <taxon>Eukaryota</taxon>
        <taxon>Fungi</taxon>
        <taxon>Dikarya</taxon>
        <taxon>Basidiomycota</taxon>
        <taxon>Agaricomycotina</taxon>
        <taxon>Agaricomycetes</taxon>
        <taxon>Agaricomycetidae</taxon>
        <taxon>Agaricales</taxon>
        <taxon>Marasmiineae</taxon>
        <taxon>Physalacriaceae</taxon>
        <taxon>Armillaria</taxon>
    </lineage>
</organism>
<dbReference type="EMBL" id="KZ293499">
    <property type="protein sequence ID" value="PBK59687.1"/>
    <property type="molecule type" value="Genomic_DNA"/>
</dbReference>
<evidence type="ECO:0000313" key="1">
    <source>
        <dbReference type="EMBL" id="PBK59687.1"/>
    </source>
</evidence>
<evidence type="ECO:0000313" key="2">
    <source>
        <dbReference type="Proteomes" id="UP000218334"/>
    </source>
</evidence>
<accession>A0A2H3B505</accession>
<protein>
    <submittedName>
        <fullName evidence="1">Uncharacterized protein</fullName>
    </submittedName>
</protein>
<gene>
    <name evidence="1" type="ORF">ARMSODRAFT_1009642</name>
</gene>
<proteinExistence type="predicted"/>
<reference evidence="2" key="1">
    <citation type="journal article" date="2017" name="Nat. Ecol. Evol.">
        <title>Genome expansion and lineage-specific genetic innovations in the forest pathogenic fungi Armillaria.</title>
        <authorList>
            <person name="Sipos G."/>
            <person name="Prasanna A.N."/>
            <person name="Walter M.C."/>
            <person name="O'Connor E."/>
            <person name="Balint B."/>
            <person name="Krizsan K."/>
            <person name="Kiss B."/>
            <person name="Hess J."/>
            <person name="Varga T."/>
            <person name="Slot J."/>
            <person name="Riley R."/>
            <person name="Boka B."/>
            <person name="Rigling D."/>
            <person name="Barry K."/>
            <person name="Lee J."/>
            <person name="Mihaltcheva S."/>
            <person name="LaButti K."/>
            <person name="Lipzen A."/>
            <person name="Waldron R."/>
            <person name="Moloney N.M."/>
            <person name="Sperisen C."/>
            <person name="Kredics L."/>
            <person name="Vagvoelgyi C."/>
            <person name="Patrignani A."/>
            <person name="Fitzpatrick D."/>
            <person name="Nagy I."/>
            <person name="Doyle S."/>
            <person name="Anderson J.B."/>
            <person name="Grigoriev I.V."/>
            <person name="Gueldener U."/>
            <person name="Muensterkoetter M."/>
            <person name="Nagy L.G."/>
        </authorList>
    </citation>
    <scope>NUCLEOTIDE SEQUENCE [LARGE SCALE GENOMIC DNA]</scope>
    <source>
        <strain evidence="2">28-4</strain>
    </source>
</reference>
<dbReference type="Proteomes" id="UP000218334">
    <property type="component" value="Unassembled WGS sequence"/>
</dbReference>
<name>A0A2H3B505_9AGAR</name>
<keyword evidence="2" id="KW-1185">Reference proteome</keyword>
<sequence length="275" mass="31487">MRSVYKAVLDRDMPKDSIASSERAFAPNVPKNMVCTKLDSKPDGAFRRERRRCMMIMGRFLWSTGTRRIIRIEIWEFLFLCLFGSENTTSPQLVFENGIDEIVYQNRSMIKIISACPGAPKPSVSPSPVVGAQGAQVPQRRIIVECVSVSLTAAKSISMGLFLEWGYSYFEVVIGSVAPSVTDFKGRSRFLDHLNTNRTDEDNPNKYILDDRHGLAMELDAKEDVADIEGQQCGLRRRVRFWCYYIKRWKPFPPTQCISFLVWRFPCDSCRMEAL</sequence>